<dbReference type="PROSITE" id="PS50801">
    <property type="entry name" value="STAS"/>
    <property type="match status" value="1"/>
</dbReference>
<dbReference type="SUPFAM" id="SSF52091">
    <property type="entry name" value="SpoIIaa-like"/>
    <property type="match status" value="1"/>
</dbReference>
<feature type="transmembrane region" description="Helical" evidence="5">
    <location>
        <begin position="219"/>
        <end position="242"/>
    </location>
</feature>
<dbReference type="OrthoDB" id="9769739at2"/>
<dbReference type="Proteomes" id="UP000430564">
    <property type="component" value="Unassembled WGS sequence"/>
</dbReference>
<keyword evidence="3 5" id="KW-1133">Transmembrane helix</keyword>
<feature type="transmembrane region" description="Helical" evidence="5">
    <location>
        <begin position="39"/>
        <end position="60"/>
    </location>
</feature>
<dbReference type="GO" id="GO:0055085">
    <property type="term" value="P:transmembrane transport"/>
    <property type="evidence" value="ECO:0007669"/>
    <property type="project" value="InterPro"/>
</dbReference>
<accession>A0A6I1ERS7</accession>
<feature type="transmembrane region" description="Helical" evidence="5">
    <location>
        <begin position="136"/>
        <end position="155"/>
    </location>
</feature>
<name>A0A6I1ERS7_9BURK</name>
<sequence>MSFSKQAGEFLHHLPLAHFRPVLLDSIKGYSRHMLTRDISAGLTVGMVALPLAMAFGIASGVPPEAGLYTAIIAGFLISLLGGCRVQIGGPAGAFVVIIYGIIAQYGLSNLMLATIGSGIILFFMGLFKLGGFIKFIPISIVIGFTNGIAVMIGLQQVKDFLGLSIAKMPADFFEMILTIIAHIKTFNPWAFGIALTSFLVIFFWPKGYSMNGPQWKRWIAHLPGTVVVLILSTVFVSLFNIPVETIGSKFGGIPQGLPELRLPEFDWQSAKQLYGAMLTLAVLGSIESLLCARVADTMTDDRHDPNQELMGQGVANMVVPFFGGIPATGTIARTVTNIKSGAFSPVAGMVHAVTLLVVILVAAPLAASIPLSALAAILVFVAWNMGNWKEFVRLKRMSLSYKATLLLTFFLTVIFDLTVAVEFGLVVACIFFLIRMNNITVVEPATLPFHMPDTVEAWHIRGALFFGSISKLEHVTDPHRLMAADSAKIVILDFTDLVNIDNSAMDQIEVFVRALHRHHHELIIAGASGHPLRQLERTGIAQALGPNLVPDMEFAMARADIVLAELAEEEKKEKAELQA</sequence>
<feature type="transmembrane region" description="Helical" evidence="5">
    <location>
        <begin position="314"/>
        <end position="333"/>
    </location>
</feature>
<dbReference type="Gene3D" id="3.30.750.24">
    <property type="entry name" value="STAS domain"/>
    <property type="match status" value="1"/>
</dbReference>
<evidence type="ECO:0000256" key="2">
    <source>
        <dbReference type="ARBA" id="ARBA00022692"/>
    </source>
</evidence>
<keyword evidence="4 5" id="KW-0472">Membrane</keyword>
<dbReference type="PANTHER" id="PTHR11814">
    <property type="entry name" value="SULFATE TRANSPORTER"/>
    <property type="match status" value="1"/>
</dbReference>
<organism evidence="7 8">
    <name type="scientific">Sutterella seckii</name>
    <dbReference type="NCBI Taxonomy" id="1944635"/>
    <lineage>
        <taxon>Bacteria</taxon>
        <taxon>Pseudomonadati</taxon>
        <taxon>Pseudomonadota</taxon>
        <taxon>Betaproteobacteria</taxon>
        <taxon>Burkholderiales</taxon>
        <taxon>Sutterellaceae</taxon>
        <taxon>Sutterella</taxon>
    </lineage>
</organism>
<protein>
    <submittedName>
        <fullName evidence="7">STAS domain-containing protein</fullName>
    </submittedName>
</protein>
<dbReference type="Pfam" id="PF00916">
    <property type="entry name" value="Sulfate_transp"/>
    <property type="match status" value="1"/>
</dbReference>
<evidence type="ECO:0000313" key="7">
    <source>
        <dbReference type="EMBL" id="KAB7661469.1"/>
    </source>
</evidence>
<dbReference type="InterPro" id="IPR036513">
    <property type="entry name" value="STAS_dom_sf"/>
</dbReference>
<dbReference type="InterPro" id="IPR002645">
    <property type="entry name" value="STAS_dom"/>
</dbReference>
<dbReference type="InterPro" id="IPR011547">
    <property type="entry name" value="SLC26A/SulP_dom"/>
</dbReference>
<feature type="transmembrane region" description="Helical" evidence="5">
    <location>
        <begin position="162"/>
        <end position="184"/>
    </location>
</feature>
<dbReference type="RefSeq" id="WP_152158012.1">
    <property type="nucleotide sequence ID" value="NZ_WEHX01000018.1"/>
</dbReference>
<evidence type="ECO:0000256" key="5">
    <source>
        <dbReference type="SAM" id="Phobius"/>
    </source>
</evidence>
<comment type="caution">
    <text evidence="7">The sequence shown here is derived from an EMBL/GenBank/DDBJ whole genome shotgun (WGS) entry which is preliminary data.</text>
</comment>
<gene>
    <name evidence="7" type="ORF">GBM95_04620</name>
</gene>
<evidence type="ECO:0000313" key="8">
    <source>
        <dbReference type="Proteomes" id="UP000430564"/>
    </source>
</evidence>
<feature type="transmembrane region" description="Helical" evidence="5">
    <location>
        <begin position="274"/>
        <end position="293"/>
    </location>
</feature>
<comment type="subcellular location">
    <subcellularLocation>
        <location evidence="1">Membrane</location>
        <topology evidence="1">Multi-pass membrane protein</topology>
    </subcellularLocation>
</comment>
<feature type="transmembrane region" description="Helical" evidence="5">
    <location>
        <begin position="190"/>
        <end position="207"/>
    </location>
</feature>
<dbReference type="CDD" id="cd07042">
    <property type="entry name" value="STAS_SulP_like_sulfate_transporter"/>
    <property type="match status" value="1"/>
</dbReference>
<dbReference type="InterPro" id="IPR001902">
    <property type="entry name" value="SLC26A/SulP_fam"/>
</dbReference>
<dbReference type="EMBL" id="WEHX01000018">
    <property type="protein sequence ID" value="KAB7661469.1"/>
    <property type="molecule type" value="Genomic_DNA"/>
</dbReference>
<proteinExistence type="predicted"/>
<feature type="transmembrane region" description="Helical" evidence="5">
    <location>
        <begin position="353"/>
        <end position="384"/>
    </location>
</feature>
<evidence type="ECO:0000256" key="3">
    <source>
        <dbReference type="ARBA" id="ARBA00022989"/>
    </source>
</evidence>
<dbReference type="AlphaFoldDB" id="A0A6I1ERS7"/>
<dbReference type="Pfam" id="PF01740">
    <property type="entry name" value="STAS"/>
    <property type="match status" value="1"/>
</dbReference>
<feature type="transmembrane region" description="Helical" evidence="5">
    <location>
        <begin position="95"/>
        <end position="124"/>
    </location>
</feature>
<keyword evidence="2 5" id="KW-0812">Transmembrane</keyword>
<evidence type="ECO:0000256" key="4">
    <source>
        <dbReference type="ARBA" id="ARBA00023136"/>
    </source>
</evidence>
<reference evidence="7 8" key="1">
    <citation type="submission" date="2019-10" db="EMBL/GenBank/DDBJ databases">
        <title>Genome diversity of Sutterella seckii.</title>
        <authorList>
            <person name="Chaplin A.V."/>
            <person name="Sokolova S.R."/>
            <person name="Mosin K.A."/>
            <person name="Ivanova E.L."/>
            <person name="Kochetkova T.O."/>
            <person name="Goltsov A.Y."/>
            <person name="Trofimov D.Y."/>
            <person name="Efimov B.A."/>
        </authorList>
    </citation>
    <scope>NUCLEOTIDE SEQUENCE [LARGE SCALE GENOMIC DNA]</scope>
    <source>
        <strain evidence="7 8">ASD393</strain>
    </source>
</reference>
<dbReference type="GO" id="GO:0016020">
    <property type="term" value="C:membrane"/>
    <property type="evidence" value="ECO:0007669"/>
    <property type="project" value="UniProtKB-SubCell"/>
</dbReference>
<evidence type="ECO:0000259" key="6">
    <source>
        <dbReference type="PROSITE" id="PS50801"/>
    </source>
</evidence>
<feature type="transmembrane region" description="Helical" evidence="5">
    <location>
        <begin position="405"/>
        <end position="435"/>
    </location>
</feature>
<evidence type="ECO:0000256" key="1">
    <source>
        <dbReference type="ARBA" id="ARBA00004141"/>
    </source>
</evidence>
<feature type="domain" description="STAS" evidence="6">
    <location>
        <begin position="446"/>
        <end position="566"/>
    </location>
</feature>